<dbReference type="EMBL" id="DUZY01000007">
    <property type="protein sequence ID" value="DAD44611.1"/>
    <property type="molecule type" value="Genomic_DNA"/>
</dbReference>
<evidence type="ECO:0000313" key="2">
    <source>
        <dbReference type="Proteomes" id="UP000607653"/>
    </source>
</evidence>
<evidence type="ECO:0000313" key="1">
    <source>
        <dbReference type="EMBL" id="DAD44611.1"/>
    </source>
</evidence>
<organism evidence="1 2">
    <name type="scientific">Nelumbo nucifera</name>
    <name type="common">Sacred lotus</name>
    <dbReference type="NCBI Taxonomy" id="4432"/>
    <lineage>
        <taxon>Eukaryota</taxon>
        <taxon>Viridiplantae</taxon>
        <taxon>Streptophyta</taxon>
        <taxon>Embryophyta</taxon>
        <taxon>Tracheophyta</taxon>
        <taxon>Spermatophyta</taxon>
        <taxon>Magnoliopsida</taxon>
        <taxon>Proteales</taxon>
        <taxon>Nelumbonaceae</taxon>
        <taxon>Nelumbo</taxon>
    </lineage>
</organism>
<accession>A0A822ZM57</accession>
<comment type="caution">
    <text evidence="1">The sequence shown here is derived from an EMBL/GenBank/DDBJ whole genome shotgun (WGS) entry which is preliminary data.</text>
</comment>
<protein>
    <submittedName>
        <fullName evidence="1">Uncharacterized protein</fullName>
    </submittedName>
</protein>
<sequence>MERSDADSVENVEGTLLMLVMKTVGGCKLDQLSAKKILLACCNIKQLSMK</sequence>
<keyword evidence="2" id="KW-1185">Reference proteome</keyword>
<proteinExistence type="predicted"/>
<dbReference type="AlphaFoldDB" id="A0A822ZM57"/>
<dbReference type="Proteomes" id="UP000607653">
    <property type="component" value="Unassembled WGS sequence"/>
</dbReference>
<reference evidence="1 2" key="1">
    <citation type="journal article" date="2020" name="Mol. Biol. Evol.">
        <title>Distinct Expression and Methylation Patterns for Genes with Different Fates following a Single Whole-Genome Duplication in Flowering Plants.</title>
        <authorList>
            <person name="Shi T."/>
            <person name="Rahmani R.S."/>
            <person name="Gugger P.F."/>
            <person name="Wang M."/>
            <person name="Li H."/>
            <person name="Zhang Y."/>
            <person name="Li Z."/>
            <person name="Wang Q."/>
            <person name="Van de Peer Y."/>
            <person name="Marchal K."/>
            <person name="Chen J."/>
        </authorList>
    </citation>
    <scope>NUCLEOTIDE SEQUENCE [LARGE SCALE GENOMIC DNA]</scope>
    <source>
        <tissue evidence="1">Leaf</tissue>
    </source>
</reference>
<gene>
    <name evidence="1" type="ORF">HUJ06_002841</name>
</gene>
<name>A0A822ZM57_NELNU</name>